<dbReference type="VEuPathDB" id="FungiDB:YALI0_A12837g"/>
<dbReference type="EMBL" id="CP017553">
    <property type="protein sequence ID" value="AOW00577.1"/>
    <property type="molecule type" value="Genomic_DNA"/>
</dbReference>
<accession>A0A1D8N4K8</accession>
<name>A0A1D8N4K8_YARLL</name>
<dbReference type="AlphaFoldDB" id="A0A1D8N4K8"/>
<dbReference type="RefSeq" id="XP_068137855.1">
    <property type="nucleotide sequence ID" value="XM_068281754.1"/>
</dbReference>
<protein>
    <submittedName>
        <fullName evidence="1">Uncharacterized protein</fullName>
    </submittedName>
</protein>
<organism evidence="1 2">
    <name type="scientific">Yarrowia lipolytica</name>
    <name type="common">Candida lipolytica</name>
    <dbReference type="NCBI Taxonomy" id="4952"/>
    <lineage>
        <taxon>Eukaryota</taxon>
        <taxon>Fungi</taxon>
        <taxon>Dikarya</taxon>
        <taxon>Ascomycota</taxon>
        <taxon>Saccharomycotina</taxon>
        <taxon>Dipodascomycetes</taxon>
        <taxon>Dipodascales</taxon>
        <taxon>Dipodascales incertae sedis</taxon>
        <taxon>Yarrowia</taxon>
    </lineage>
</organism>
<proteinExistence type="predicted"/>
<reference evidence="1 2" key="1">
    <citation type="journal article" date="2016" name="PLoS ONE">
        <title>Sequence Assembly of Yarrowia lipolytica Strain W29/CLIB89 Shows Transposable Element Diversity.</title>
        <authorList>
            <person name="Magnan C."/>
            <person name="Yu J."/>
            <person name="Chang I."/>
            <person name="Jahn E."/>
            <person name="Kanomata Y."/>
            <person name="Wu J."/>
            <person name="Zeller M."/>
            <person name="Oakes M."/>
            <person name="Baldi P."/>
            <person name="Sandmeyer S."/>
        </authorList>
    </citation>
    <scope>NUCLEOTIDE SEQUENCE [LARGE SCALE GENOMIC DNA]</scope>
    <source>
        <strain evidence="2">CLIB89(W29)</strain>
    </source>
</reference>
<dbReference type="VEuPathDB" id="FungiDB:YALI1_A12868g"/>
<sequence length="87" mass="9435">MSISNRSVACGNDRSSRRNTTLESLTIRGSGSMARAQWLWLITLTTSIAVLENSKGTGVTLVFFSRNNCMWFQVEGGMLVGKNSGSS</sequence>
<dbReference type="Proteomes" id="UP000182444">
    <property type="component" value="Chromosome 1A"/>
</dbReference>
<dbReference type="GeneID" id="94582413"/>
<gene>
    <name evidence="1" type="ORF">YALI1_A12868g</name>
</gene>
<evidence type="ECO:0000313" key="2">
    <source>
        <dbReference type="Proteomes" id="UP000182444"/>
    </source>
</evidence>
<evidence type="ECO:0000313" key="1">
    <source>
        <dbReference type="EMBL" id="AOW00577.1"/>
    </source>
</evidence>